<reference evidence="2" key="1">
    <citation type="submission" date="2020-06" db="EMBL/GenBank/DDBJ databases">
        <authorList>
            <person name="Li T."/>
            <person name="Hu X."/>
            <person name="Zhang T."/>
            <person name="Song X."/>
            <person name="Zhang H."/>
            <person name="Dai N."/>
            <person name="Sheng W."/>
            <person name="Hou X."/>
            <person name="Wei L."/>
        </authorList>
    </citation>
    <scope>NUCLEOTIDE SEQUENCE</scope>
    <source>
        <strain evidence="2">G02</strain>
        <tissue evidence="2">Leaf</tissue>
    </source>
</reference>
<accession>A0AAW2VZF2</accession>
<organism evidence="2">
    <name type="scientific">Sesamum radiatum</name>
    <name type="common">Black benniseed</name>
    <dbReference type="NCBI Taxonomy" id="300843"/>
    <lineage>
        <taxon>Eukaryota</taxon>
        <taxon>Viridiplantae</taxon>
        <taxon>Streptophyta</taxon>
        <taxon>Embryophyta</taxon>
        <taxon>Tracheophyta</taxon>
        <taxon>Spermatophyta</taxon>
        <taxon>Magnoliopsida</taxon>
        <taxon>eudicotyledons</taxon>
        <taxon>Gunneridae</taxon>
        <taxon>Pentapetalae</taxon>
        <taxon>asterids</taxon>
        <taxon>lamiids</taxon>
        <taxon>Lamiales</taxon>
        <taxon>Pedaliaceae</taxon>
        <taxon>Sesamum</taxon>
    </lineage>
</organism>
<proteinExistence type="predicted"/>
<sequence>MPAYSCGTNPAYNNNNAINLMPVGDRKDEASWFNPKDVLNNMAAPVSGTVPIQYSNSGISNGHVEQFQGPTPMDSLFCNQDPR</sequence>
<evidence type="ECO:0000256" key="1">
    <source>
        <dbReference type="SAM" id="MobiDB-lite"/>
    </source>
</evidence>
<evidence type="ECO:0000313" key="2">
    <source>
        <dbReference type="EMBL" id="KAL0435034.1"/>
    </source>
</evidence>
<feature type="region of interest" description="Disordered" evidence="1">
    <location>
        <begin position="63"/>
        <end position="83"/>
    </location>
</feature>
<comment type="caution">
    <text evidence="2">The sequence shown here is derived from an EMBL/GenBank/DDBJ whole genome shotgun (WGS) entry which is preliminary data.</text>
</comment>
<name>A0AAW2VZF2_SESRA</name>
<protein>
    <submittedName>
        <fullName evidence="2">Uncharacterized protein</fullName>
    </submittedName>
</protein>
<dbReference type="AlphaFoldDB" id="A0AAW2VZF2"/>
<gene>
    <name evidence="2" type="ORF">Sradi_0211300</name>
</gene>
<dbReference type="EMBL" id="JACGWJ010000002">
    <property type="protein sequence ID" value="KAL0435034.1"/>
    <property type="molecule type" value="Genomic_DNA"/>
</dbReference>
<reference evidence="2" key="2">
    <citation type="journal article" date="2024" name="Plant">
        <title>Genomic evolution and insights into agronomic trait innovations of Sesamum species.</title>
        <authorList>
            <person name="Miao H."/>
            <person name="Wang L."/>
            <person name="Qu L."/>
            <person name="Liu H."/>
            <person name="Sun Y."/>
            <person name="Le M."/>
            <person name="Wang Q."/>
            <person name="Wei S."/>
            <person name="Zheng Y."/>
            <person name="Lin W."/>
            <person name="Duan Y."/>
            <person name="Cao H."/>
            <person name="Xiong S."/>
            <person name="Wang X."/>
            <person name="Wei L."/>
            <person name="Li C."/>
            <person name="Ma Q."/>
            <person name="Ju M."/>
            <person name="Zhao R."/>
            <person name="Li G."/>
            <person name="Mu C."/>
            <person name="Tian Q."/>
            <person name="Mei H."/>
            <person name="Zhang T."/>
            <person name="Gao T."/>
            <person name="Zhang H."/>
        </authorList>
    </citation>
    <scope>NUCLEOTIDE SEQUENCE</scope>
    <source>
        <strain evidence="2">G02</strain>
    </source>
</reference>